<dbReference type="Proteomes" id="UP000196125">
    <property type="component" value="Unassembled WGS sequence"/>
</dbReference>
<name>A0A1Y6J2K4_9VIBR</name>
<feature type="domain" description="HTH lysR-type" evidence="5">
    <location>
        <begin position="9"/>
        <end position="66"/>
    </location>
</feature>
<organism evidence="7 8">
    <name type="scientific">Vibrio mangrovi</name>
    <dbReference type="NCBI Taxonomy" id="474394"/>
    <lineage>
        <taxon>Bacteria</taxon>
        <taxon>Pseudomonadati</taxon>
        <taxon>Pseudomonadota</taxon>
        <taxon>Gammaproteobacteria</taxon>
        <taxon>Vibrionales</taxon>
        <taxon>Vibrionaceae</taxon>
        <taxon>Vibrio</taxon>
    </lineage>
</organism>
<feature type="domain" description="HTH lysR-type" evidence="5">
    <location>
        <begin position="108"/>
        <end position="165"/>
    </location>
</feature>
<keyword evidence="2" id="KW-0805">Transcription regulation</keyword>
<dbReference type="PRINTS" id="PR00039">
    <property type="entry name" value="HTHLYSR"/>
</dbReference>
<dbReference type="InterPro" id="IPR000847">
    <property type="entry name" value="LysR_HTH_N"/>
</dbReference>
<dbReference type="PANTHER" id="PTHR30126">
    <property type="entry name" value="HTH-TYPE TRANSCRIPTIONAL REGULATOR"/>
    <property type="match status" value="1"/>
</dbReference>
<dbReference type="OrthoDB" id="9814165at2"/>
<dbReference type="Pfam" id="PF00126">
    <property type="entry name" value="HTH_1"/>
    <property type="match status" value="2"/>
</dbReference>
<proteinExistence type="inferred from homology"/>
<keyword evidence="9" id="KW-1185">Reference proteome</keyword>
<dbReference type="InterPro" id="IPR005119">
    <property type="entry name" value="LysR_subst-bd"/>
</dbReference>
<dbReference type="PANTHER" id="PTHR30126:SF98">
    <property type="entry name" value="HTH-TYPE TRANSCRIPTIONAL ACTIVATOR BAUR"/>
    <property type="match status" value="1"/>
</dbReference>
<dbReference type="Proteomes" id="UP001283366">
    <property type="component" value="Unassembled WGS sequence"/>
</dbReference>
<reference evidence="6 9" key="2">
    <citation type="submission" date="2023-11" db="EMBL/GenBank/DDBJ databases">
        <title>Plant-associative lifestyle of Vibrio porteresiae and its evolutionary dynamics.</title>
        <authorList>
            <person name="Rameshkumar N."/>
            <person name="Kirti K."/>
        </authorList>
    </citation>
    <scope>NUCLEOTIDE SEQUENCE [LARGE SCALE GENOMIC DNA]</scope>
    <source>
        <strain evidence="6 9">MSSRF38</strain>
    </source>
</reference>
<evidence type="ECO:0000256" key="2">
    <source>
        <dbReference type="ARBA" id="ARBA00023015"/>
    </source>
</evidence>
<sequence length="413" mass="46270">MSDKTVPIPNLRHLRVFLEVAKCHSISQAAPKVFLSQPAITQALAKLERQLDTSLFERQSDGMYINVEGKVYFNRVSRCMEHIEQGLKEAIRKNRDEGGCVSKILPQLTTTQLRALMAVSDVENFTVASRNIGVSQSSLHRAARELEHLMGVTLFEKTNTGISTTKAAKSLSTAAKLGFNEITQAYSEISALQSREVGKIIVGSMPLARTSILPQAINQFTEQHPNVQLDILDAPYHDLLNHLRHGELDFLLGALRFPAPADDILQEELISPPLTVVGRQGHPLENEPNITLALLAQYPWVVPRRGAPTRDFFDSLFTDQTVADQDSPFPTNVVETTSQILIRELLLGSDRLTLISSHQIERERSLGLLRIFPYELNHTRRPIGITVRKNWQPTPAQQSFLTLLRQAADAYKY</sequence>
<keyword evidence="4" id="KW-0804">Transcription</keyword>
<evidence type="ECO:0000313" key="7">
    <source>
        <dbReference type="EMBL" id="SMS02543.1"/>
    </source>
</evidence>
<dbReference type="SUPFAM" id="SSF53850">
    <property type="entry name" value="Periplasmic binding protein-like II"/>
    <property type="match status" value="1"/>
</dbReference>
<evidence type="ECO:0000256" key="3">
    <source>
        <dbReference type="ARBA" id="ARBA00023125"/>
    </source>
</evidence>
<dbReference type="EMBL" id="FXXI01000011">
    <property type="protein sequence ID" value="SMS02543.1"/>
    <property type="molecule type" value="Genomic_DNA"/>
</dbReference>
<dbReference type="EMBL" id="JAWRCO010000002">
    <property type="protein sequence ID" value="MDW6005246.1"/>
    <property type="molecule type" value="Genomic_DNA"/>
</dbReference>
<dbReference type="Gene3D" id="3.40.190.290">
    <property type="match status" value="1"/>
</dbReference>
<keyword evidence="3" id="KW-0238">DNA-binding</keyword>
<evidence type="ECO:0000313" key="6">
    <source>
        <dbReference type="EMBL" id="MDW6005246.1"/>
    </source>
</evidence>
<dbReference type="GO" id="GO:0003700">
    <property type="term" value="F:DNA-binding transcription factor activity"/>
    <property type="evidence" value="ECO:0007669"/>
    <property type="project" value="InterPro"/>
</dbReference>
<evidence type="ECO:0000259" key="5">
    <source>
        <dbReference type="PROSITE" id="PS50931"/>
    </source>
</evidence>
<comment type="similarity">
    <text evidence="1">Belongs to the LysR transcriptional regulatory family.</text>
</comment>
<evidence type="ECO:0000313" key="9">
    <source>
        <dbReference type="Proteomes" id="UP001283366"/>
    </source>
</evidence>
<gene>
    <name evidence="7" type="primary">cmpR</name>
    <name evidence="6" type="ORF">SBX37_20475</name>
    <name evidence="7" type="ORF">VIM7927_03876</name>
</gene>
<dbReference type="RefSeq" id="WP_087482557.1">
    <property type="nucleotide sequence ID" value="NZ_AP024884.1"/>
</dbReference>
<accession>A0A1Y6J2K4</accession>
<dbReference type="Gene3D" id="1.10.10.10">
    <property type="entry name" value="Winged helix-like DNA-binding domain superfamily/Winged helix DNA-binding domain"/>
    <property type="match status" value="2"/>
</dbReference>
<evidence type="ECO:0000256" key="4">
    <source>
        <dbReference type="ARBA" id="ARBA00023163"/>
    </source>
</evidence>
<reference evidence="7 8" key="1">
    <citation type="submission" date="2017-05" db="EMBL/GenBank/DDBJ databases">
        <authorList>
            <person name="Song R."/>
            <person name="Chenine A.L."/>
            <person name="Ruprecht R.M."/>
        </authorList>
    </citation>
    <scope>NUCLEOTIDE SEQUENCE [LARGE SCALE GENOMIC DNA]</scope>
    <source>
        <strain evidence="7 8">CECT 7927</strain>
    </source>
</reference>
<protein>
    <submittedName>
        <fullName evidence="7">HTH-type transcriptional activator CmpR</fullName>
    </submittedName>
    <submittedName>
        <fullName evidence="6">LysR family transcriptional regulator</fullName>
    </submittedName>
</protein>
<dbReference type="GO" id="GO:0000976">
    <property type="term" value="F:transcription cis-regulatory region binding"/>
    <property type="evidence" value="ECO:0007669"/>
    <property type="project" value="TreeGrafter"/>
</dbReference>
<dbReference type="SUPFAM" id="SSF46785">
    <property type="entry name" value="Winged helix' DNA-binding domain"/>
    <property type="match status" value="2"/>
</dbReference>
<dbReference type="InterPro" id="IPR036388">
    <property type="entry name" value="WH-like_DNA-bd_sf"/>
</dbReference>
<dbReference type="Pfam" id="PF03466">
    <property type="entry name" value="LysR_substrate"/>
    <property type="match status" value="1"/>
</dbReference>
<evidence type="ECO:0000313" key="8">
    <source>
        <dbReference type="Proteomes" id="UP000196125"/>
    </source>
</evidence>
<evidence type="ECO:0000256" key="1">
    <source>
        <dbReference type="ARBA" id="ARBA00009437"/>
    </source>
</evidence>
<dbReference type="AlphaFoldDB" id="A0A1Y6J2K4"/>
<dbReference type="PROSITE" id="PS50931">
    <property type="entry name" value="HTH_LYSR"/>
    <property type="match status" value="2"/>
</dbReference>
<dbReference type="InterPro" id="IPR036390">
    <property type="entry name" value="WH_DNA-bd_sf"/>
</dbReference>